<evidence type="ECO:0000313" key="6">
    <source>
        <dbReference type="EMBL" id="MTH35021.1"/>
    </source>
</evidence>
<keyword evidence="4 5" id="KW-0472">Membrane</keyword>
<feature type="transmembrane region" description="Helical" evidence="5">
    <location>
        <begin position="114"/>
        <end position="136"/>
    </location>
</feature>
<keyword evidence="7" id="KW-1185">Reference proteome</keyword>
<feature type="transmembrane region" description="Helical" evidence="5">
    <location>
        <begin position="191"/>
        <end position="212"/>
    </location>
</feature>
<comment type="subcellular location">
    <subcellularLocation>
        <location evidence="1">Membrane</location>
        <topology evidence="1">Multi-pass membrane protein</topology>
    </subcellularLocation>
</comment>
<keyword evidence="3 5" id="KW-1133">Transmembrane helix</keyword>
<feature type="transmembrane region" description="Helical" evidence="5">
    <location>
        <begin position="67"/>
        <end position="93"/>
    </location>
</feature>
<dbReference type="Proteomes" id="UP000442533">
    <property type="component" value="Unassembled WGS sequence"/>
</dbReference>
<evidence type="ECO:0000313" key="7">
    <source>
        <dbReference type="Proteomes" id="UP000442533"/>
    </source>
</evidence>
<feature type="transmembrane region" description="Helical" evidence="5">
    <location>
        <begin position="142"/>
        <end position="160"/>
    </location>
</feature>
<evidence type="ECO:0000256" key="1">
    <source>
        <dbReference type="ARBA" id="ARBA00004141"/>
    </source>
</evidence>
<evidence type="ECO:0000256" key="5">
    <source>
        <dbReference type="SAM" id="Phobius"/>
    </source>
</evidence>
<evidence type="ECO:0000256" key="3">
    <source>
        <dbReference type="ARBA" id="ARBA00022989"/>
    </source>
</evidence>
<dbReference type="EMBL" id="WMIF01000012">
    <property type="protein sequence ID" value="MTH35021.1"/>
    <property type="molecule type" value="Genomic_DNA"/>
</dbReference>
<reference evidence="6 7" key="1">
    <citation type="submission" date="2019-11" db="EMBL/GenBank/DDBJ databases">
        <authorList>
            <person name="Dong K."/>
        </authorList>
    </citation>
    <scope>NUCLEOTIDE SEQUENCE [LARGE SCALE GENOMIC DNA]</scope>
    <source>
        <strain evidence="6 7">JCM 17370</strain>
    </source>
</reference>
<feature type="transmembrane region" description="Helical" evidence="5">
    <location>
        <begin position="20"/>
        <end position="47"/>
    </location>
</feature>
<accession>A0A844H717</accession>
<evidence type="ECO:0008006" key="8">
    <source>
        <dbReference type="Google" id="ProtNLM"/>
    </source>
</evidence>
<dbReference type="InterPro" id="IPR059112">
    <property type="entry name" value="CysZ/EI24"/>
</dbReference>
<keyword evidence="2 5" id="KW-0812">Transmembrane</keyword>
<protein>
    <recommendedName>
        <fullName evidence="8">Cysteine biosynthesis protein CysZ</fullName>
    </recommendedName>
</protein>
<proteinExistence type="predicted"/>
<comment type="caution">
    <text evidence="6">The sequence shown here is derived from an EMBL/GenBank/DDBJ whole genome shotgun (WGS) entry which is preliminary data.</text>
</comment>
<evidence type="ECO:0000256" key="4">
    <source>
        <dbReference type="ARBA" id="ARBA00023136"/>
    </source>
</evidence>
<name>A0A844H717_9RHOB</name>
<organism evidence="6 7">
    <name type="scientific">Paracoccus limosus</name>
    <dbReference type="NCBI Taxonomy" id="913252"/>
    <lineage>
        <taxon>Bacteria</taxon>
        <taxon>Pseudomonadati</taxon>
        <taxon>Pseudomonadota</taxon>
        <taxon>Alphaproteobacteria</taxon>
        <taxon>Rhodobacterales</taxon>
        <taxon>Paracoccaceae</taxon>
        <taxon>Paracoccus</taxon>
    </lineage>
</organism>
<dbReference type="Pfam" id="PF07264">
    <property type="entry name" value="EI24"/>
    <property type="match status" value="1"/>
</dbReference>
<gene>
    <name evidence="6" type="ORF">GL279_10450</name>
</gene>
<evidence type="ECO:0000256" key="2">
    <source>
        <dbReference type="ARBA" id="ARBA00022692"/>
    </source>
</evidence>
<dbReference type="AlphaFoldDB" id="A0A844H717"/>
<sequence length="228" mass="24600">MLHALVLGWRDLLRPRIFGVVALGIGLTLVLFVALQALAFWSVHLWAPQTVTLPWIGSWQINDLLSWSTLILFPLMSVFLMAPVAAGFCGIFAEQVADTVEAAHYPGAKGLPLGFLDGLGESLLVMGAVIVVTLATLALTPFIGPLASLLFYLGNGWLLGREFFQMAARRHLHAPQATALRQSRGLQVTGLGVLVAALLTVPLLNILVPVLAATSFTHLFHLLDRRPA</sequence>